<dbReference type="EMBL" id="MW748998">
    <property type="protein sequence ID" value="QXN68851.1"/>
    <property type="molecule type" value="Genomic_DNA"/>
</dbReference>
<reference evidence="2 3" key="1">
    <citation type="submission" date="2021-03" db="EMBL/GenBank/DDBJ databases">
        <authorList>
            <person name="Thompson D.W."/>
            <person name="Brown H.M.F."/>
            <person name="Thompson S.D."/>
            <person name="Grose J.H."/>
        </authorList>
    </citation>
    <scope>NUCLEOTIDE SEQUENCE [LARGE SCALE GENOMIC DNA]</scope>
</reference>
<feature type="region of interest" description="Disordered" evidence="1">
    <location>
        <begin position="37"/>
        <end position="59"/>
    </location>
</feature>
<name>A0AAE7S7H2_9CAUD</name>
<gene>
    <name evidence="2" type="ORF">SOPHIAROSE_77</name>
</gene>
<sequence>MLGLAGPGRWTSRREYHPAANLTISICYDKIHLSRDNGGNMADTTKKRRRRGRPLKEESNAIQLEKNILDMKESFIAMVPEAHKVLRELMLDPKTKQNIRQSIAEYVLDKADRMQEEYDEMFGEEEEVVVEEAEKPAPFMPFTTEIQPVGNS</sequence>
<proteinExistence type="predicted"/>
<organism evidence="2 3">
    <name type="scientific">Escherichia phage vB_EcoM_SophiaRose</name>
    <dbReference type="NCBI Taxonomy" id="2836106"/>
    <lineage>
        <taxon>Viruses</taxon>
        <taxon>Duplodnaviria</taxon>
        <taxon>Heunggongvirae</taxon>
        <taxon>Uroviricota</taxon>
        <taxon>Caudoviricetes</taxon>
        <taxon>Vequintavirinae</taxon>
        <taxon>Vequintavirus</taxon>
        <taxon>Vequintavirus sophiarose</taxon>
    </lineage>
</organism>
<keyword evidence="3" id="KW-1185">Reference proteome</keyword>
<dbReference type="Proteomes" id="UP000827377">
    <property type="component" value="Segment"/>
</dbReference>
<protein>
    <submittedName>
        <fullName evidence="2">Uncharacterized protein</fullName>
    </submittedName>
</protein>
<evidence type="ECO:0000313" key="3">
    <source>
        <dbReference type="Proteomes" id="UP000827377"/>
    </source>
</evidence>
<evidence type="ECO:0000256" key="1">
    <source>
        <dbReference type="SAM" id="MobiDB-lite"/>
    </source>
</evidence>
<evidence type="ECO:0000313" key="2">
    <source>
        <dbReference type="EMBL" id="QXN68851.1"/>
    </source>
</evidence>
<accession>A0AAE7S7H2</accession>